<dbReference type="PROSITE" id="PS50887">
    <property type="entry name" value="GGDEF"/>
    <property type="match status" value="1"/>
</dbReference>
<evidence type="ECO:0000313" key="3">
    <source>
        <dbReference type="EMBL" id="XBP95180.1"/>
    </source>
</evidence>
<dbReference type="PANTHER" id="PTHR45138">
    <property type="entry name" value="REGULATORY COMPONENTS OF SENSORY TRANSDUCTION SYSTEM"/>
    <property type="match status" value="1"/>
</dbReference>
<reference evidence="4" key="2">
    <citation type="submission" date="2024-06" db="EMBL/GenBank/DDBJ databases">
        <title>Micromonospora mangrovi CCTCC AA 2012012 genome sequences.</title>
        <authorList>
            <person name="Gao J."/>
        </authorList>
    </citation>
    <scope>NUCLEOTIDE SEQUENCE</scope>
    <source>
        <strain evidence="4">CCTCC AA 2012012</strain>
    </source>
</reference>
<evidence type="ECO:0000256" key="1">
    <source>
        <dbReference type="SAM" id="Phobius"/>
    </source>
</evidence>
<dbReference type="PANTHER" id="PTHR45138:SF9">
    <property type="entry name" value="DIGUANYLATE CYCLASE DGCM-RELATED"/>
    <property type="match status" value="1"/>
</dbReference>
<feature type="transmembrane region" description="Helical" evidence="1">
    <location>
        <begin position="38"/>
        <end position="56"/>
    </location>
</feature>
<dbReference type="InterPro" id="IPR029787">
    <property type="entry name" value="Nucleotide_cyclase"/>
</dbReference>
<reference evidence="3" key="1">
    <citation type="submission" date="2024-01" db="EMBL/GenBank/DDBJ databases">
        <title>The genome sequence of Micromonospora mangrovi CCTCC AA 2012012.</title>
        <authorList>
            <person name="Gao J."/>
        </authorList>
    </citation>
    <scope>NUCLEOTIDE SEQUENCE</scope>
    <source>
        <strain evidence="3">CCTCC AA 2012012</strain>
    </source>
</reference>
<dbReference type="Gene3D" id="3.30.70.270">
    <property type="match status" value="1"/>
</dbReference>
<keyword evidence="4" id="KW-0548">Nucleotidyltransferase</keyword>
<keyword evidence="1" id="KW-1133">Transmembrane helix</keyword>
<dbReference type="SUPFAM" id="SSF55073">
    <property type="entry name" value="Nucleotide cyclase"/>
    <property type="match status" value="1"/>
</dbReference>
<dbReference type="RefSeq" id="WP_350935744.1">
    <property type="nucleotide sequence ID" value="NZ_CP157762.1"/>
</dbReference>
<feature type="domain" description="GGDEF" evidence="2">
    <location>
        <begin position="201"/>
        <end position="328"/>
    </location>
</feature>
<dbReference type="NCBIfam" id="TIGR00254">
    <property type="entry name" value="GGDEF"/>
    <property type="match status" value="1"/>
</dbReference>
<dbReference type="EC" id="2.7.7.65" evidence="4"/>
<protein>
    <submittedName>
        <fullName evidence="4">GGDEF domain-containing protein</fullName>
        <ecNumber evidence="4">2.7.7.65</ecNumber>
    </submittedName>
</protein>
<feature type="transmembrane region" description="Helical" evidence="1">
    <location>
        <begin position="116"/>
        <end position="135"/>
    </location>
</feature>
<proteinExistence type="predicted"/>
<dbReference type="EMBL" id="CP157762">
    <property type="protein sequence ID" value="XBP95180.1"/>
    <property type="molecule type" value="Genomic_DNA"/>
</dbReference>
<dbReference type="InterPro" id="IPR050469">
    <property type="entry name" value="Diguanylate_Cyclase"/>
</dbReference>
<evidence type="ECO:0000313" key="4">
    <source>
        <dbReference type="EMBL" id="XCH75883.1"/>
    </source>
</evidence>
<feature type="transmembrane region" description="Helical" evidence="1">
    <location>
        <begin position="141"/>
        <end position="163"/>
    </location>
</feature>
<dbReference type="SMART" id="SM00267">
    <property type="entry name" value="GGDEF"/>
    <property type="match status" value="1"/>
</dbReference>
<keyword evidence="1" id="KW-0812">Transmembrane</keyword>
<keyword evidence="1" id="KW-0472">Membrane</keyword>
<dbReference type="EMBL" id="CP159342">
    <property type="protein sequence ID" value="XCH75883.1"/>
    <property type="molecule type" value="Genomic_DNA"/>
</dbReference>
<organism evidence="4">
    <name type="scientific">Micromonospora sp. CCTCC AA 2012012</name>
    <dbReference type="NCBI Taxonomy" id="3111921"/>
    <lineage>
        <taxon>Bacteria</taxon>
        <taxon>Bacillati</taxon>
        <taxon>Actinomycetota</taxon>
        <taxon>Actinomycetes</taxon>
        <taxon>Micromonosporales</taxon>
        <taxon>Micromonosporaceae</taxon>
        <taxon>Micromonospora</taxon>
    </lineage>
</organism>
<keyword evidence="4" id="KW-0808">Transferase</keyword>
<dbReference type="Pfam" id="PF00990">
    <property type="entry name" value="GGDEF"/>
    <property type="match status" value="1"/>
</dbReference>
<feature type="transmembrane region" description="Helical" evidence="1">
    <location>
        <begin position="68"/>
        <end position="86"/>
    </location>
</feature>
<dbReference type="InterPro" id="IPR043128">
    <property type="entry name" value="Rev_trsase/Diguanyl_cyclase"/>
</dbReference>
<name>A0AAU8HHM4_9ACTN</name>
<gene>
    <name evidence="4" type="ORF">ABUL08_07295</name>
    <name evidence="3" type="ORF">VK199_07250</name>
</gene>
<evidence type="ECO:0000259" key="2">
    <source>
        <dbReference type="PROSITE" id="PS50887"/>
    </source>
</evidence>
<dbReference type="CDD" id="cd01949">
    <property type="entry name" value="GGDEF"/>
    <property type="match status" value="1"/>
</dbReference>
<dbReference type="GO" id="GO:0052621">
    <property type="term" value="F:diguanylate cyclase activity"/>
    <property type="evidence" value="ECO:0007669"/>
    <property type="project" value="UniProtKB-EC"/>
</dbReference>
<accession>A0AAU8HHM4</accession>
<dbReference type="InterPro" id="IPR000160">
    <property type="entry name" value="GGDEF_dom"/>
</dbReference>
<dbReference type="AlphaFoldDB" id="A0AAU8HHM4"/>
<sequence>MSERRRRMALSAALHVVSHALAIVYCLVTLGEPHRSLMLTAFGCGMAAGILGLWAARTVTTKAVGYRVSFSILLVTLVVVALGAYWDGGAASPASLGFVSTAVFVASYTPPLRLMIAFEALIVGSYLAVAAAGQPPRPGHVFLYVAGILLLTSVCAAQARIVARQRTQLRSLASLDPLTGALNRRGLADFAGPLFRGCRPPELSLLCLDLDDFKLVNDRLGHAAGDALLQRTVAAVRQVLRVDDAIARIGGDEFVVVLVDAPEPVARSIALRIDETVRELTGVSIGGATAPADGVTLEALLRVADQRLYRVKQERRRAGGASSCAGHVVTTGGPGTF</sequence>